<evidence type="ECO:0000259" key="3">
    <source>
        <dbReference type="PROSITE" id="PS51229"/>
    </source>
</evidence>
<evidence type="ECO:0000313" key="4">
    <source>
        <dbReference type="EMBL" id="CEJ91826.1"/>
    </source>
</evidence>
<evidence type="ECO:0000313" key="5">
    <source>
        <dbReference type="Proteomes" id="UP000039046"/>
    </source>
</evidence>
<dbReference type="Gene3D" id="1.10.238.10">
    <property type="entry name" value="EF-hand"/>
    <property type="match status" value="1"/>
</dbReference>
<dbReference type="OrthoDB" id="27198at2759"/>
<dbReference type="InterPro" id="IPR014764">
    <property type="entry name" value="DCN-prot"/>
</dbReference>
<dbReference type="PANTHER" id="PTHR12281:SF31">
    <property type="entry name" value="DCN1-LIKE PROTEIN 3"/>
    <property type="match status" value="1"/>
</dbReference>
<comment type="function">
    <text evidence="2">Neddylation of cullins play an essential role in the regulation of SCF-type complexes activity.</text>
</comment>
<dbReference type="Proteomes" id="UP000039046">
    <property type="component" value="Unassembled WGS sequence"/>
</dbReference>
<dbReference type="Pfam" id="PF03556">
    <property type="entry name" value="Cullin_binding"/>
    <property type="match status" value="1"/>
</dbReference>
<dbReference type="STRING" id="1531966.A0A0A1T3S2"/>
<dbReference type="HOGENOM" id="CLU_047042_1_0_1"/>
<dbReference type="GO" id="GO:0045116">
    <property type="term" value="P:protein neddylation"/>
    <property type="evidence" value="ECO:0007669"/>
    <property type="project" value="TreeGrafter"/>
</dbReference>
<dbReference type="GO" id="GO:0097602">
    <property type="term" value="F:cullin family protein binding"/>
    <property type="evidence" value="ECO:0007669"/>
    <property type="project" value="TreeGrafter"/>
</dbReference>
<dbReference type="Gene3D" id="1.10.8.10">
    <property type="entry name" value="DNA helicase RuvA subunit, C-terminal domain"/>
    <property type="match status" value="1"/>
</dbReference>
<keyword evidence="1" id="KW-0833">Ubl conjugation pathway</keyword>
<dbReference type="InterPro" id="IPR005176">
    <property type="entry name" value="PONY_dom"/>
</dbReference>
<reference evidence="4 5" key="1">
    <citation type="journal article" date="2015" name="Genome Announc.">
        <title>Draft Genome Sequence and Gene Annotation of the Entomopathogenic Fungus Verticillium hemipterigenum.</title>
        <authorList>
            <person name="Horn F."/>
            <person name="Habel A."/>
            <person name="Scharf D.H."/>
            <person name="Dworschak J."/>
            <person name="Brakhage A.A."/>
            <person name="Guthke R."/>
            <person name="Hertweck C."/>
            <person name="Linde J."/>
        </authorList>
    </citation>
    <scope>NUCLEOTIDE SEQUENCE [LARGE SCALE GENOMIC DNA]</scope>
</reference>
<keyword evidence="5" id="KW-1185">Reference proteome</keyword>
<dbReference type="InterPro" id="IPR009060">
    <property type="entry name" value="UBA-like_sf"/>
</dbReference>
<dbReference type="GO" id="GO:0031624">
    <property type="term" value="F:ubiquitin conjugating enzyme binding"/>
    <property type="evidence" value="ECO:0007669"/>
    <property type="project" value="TreeGrafter"/>
</dbReference>
<dbReference type="PROSITE" id="PS51229">
    <property type="entry name" value="DCUN1"/>
    <property type="match status" value="1"/>
</dbReference>
<feature type="domain" description="DCUN1" evidence="3">
    <location>
        <begin position="54"/>
        <end position="257"/>
    </location>
</feature>
<dbReference type="AlphaFoldDB" id="A0A0A1T3S2"/>
<dbReference type="SUPFAM" id="SSF46934">
    <property type="entry name" value="UBA-like"/>
    <property type="match status" value="1"/>
</dbReference>
<evidence type="ECO:0000256" key="2">
    <source>
        <dbReference type="RuleBase" id="RU410713"/>
    </source>
</evidence>
<dbReference type="InterPro" id="IPR042460">
    <property type="entry name" value="DCN1-like_PONY"/>
</dbReference>
<proteinExistence type="predicted"/>
<dbReference type="GO" id="GO:0000151">
    <property type="term" value="C:ubiquitin ligase complex"/>
    <property type="evidence" value="ECO:0007669"/>
    <property type="project" value="TreeGrafter"/>
</dbReference>
<protein>
    <recommendedName>
        <fullName evidence="2">Defective in cullin neddylation protein</fullName>
    </recommendedName>
</protein>
<dbReference type="Gene3D" id="1.10.238.200">
    <property type="entry name" value="Cullin, PONY binding domain"/>
    <property type="match status" value="1"/>
</dbReference>
<dbReference type="GO" id="GO:0032182">
    <property type="term" value="F:ubiquitin-like protein binding"/>
    <property type="evidence" value="ECO:0007669"/>
    <property type="project" value="TreeGrafter"/>
</dbReference>
<dbReference type="EMBL" id="CDHN01000004">
    <property type="protein sequence ID" value="CEJ91826.1"/>
    <property type="molecule type" value="Genomic_DNA"/>
</dbReference>
<organism evidence="4 5">
    <name type="scientific">[Torrubiella] hemipterigena</name>
    <dbReference type="NCBI Taxonomy" id="1531966"/>
    <lineage>
        <taxon>Eukaryota</taxon>
        <taxon>Fungi</taxon>
        <taxon>Dikarya</taxon>
        <taxon>Ascomycota</taxon>
        <taxon>Pezizomycotina</taxon>
        <taxon>Sordariomycetes</taxon>
        <taxon>Hypocreomycetidae</taxon>
        <taxon>Hypocreales</taxon>
        <taxon>Clavicipitaceae</taxon>
        <taxon>Clavicipitaceae incertae sedis</taxon>
        <taxon>'Torrubiella' clade</taxon>
    </lineage>
</organism>
<name>A0A0A1T3S2_9HYPO</name>
<gene>
    <name evidence="4" type="ORF">VHEMI07514</name>
</gene>
<dbReference type="PANTHER" id="PTHR12281">
    <property type="entry name" value="RP42 RELATED"/>
    <property type="match status" value="1"/>
</dbReference>
<dbReference type="Pfam" id="PF14555">
    <property type="entry name" value="UBA_4"/>
    <property type="match status" value="1"/>
</dbReference>
<accession>A0A0A1T3S2</accession>
<evidence type="ECO:0000256" key="1">
    <source>
        <dbReference type="ARBA" id="ARBA00022786"/>
    </source>
</evidence>
<sequence>MAPSNAQVQNLVAQFKALTGESDRTALRFLKDNNYKVDQAIDEFFSQQGDSSSTLEKELTDLFESLRDAAKDEKDKMELESTMEYLQSHLKINLENAELFVAIYLVQAPSIGEITLRGFVDGWKLTAVPASLADQAAHVRQLVAKLSKDKELFRKVYKYAFIGGREKDQKALDLENATVFWGTLFSSPGMRWETKNHNWLELWKSFLEEKWTRSVNKDMWNMTLEFAFKSMEDESLSFWNEDGAWPSVIDDFVGWCHGKGIGKTEQMDVDGEQ</sequence>